<dbReference type="InterPro" id="IPR023410">
    <property type="entry name" value="14-3-3_domain"/>
</dbReference>
<dbReference type="InterPro" id="IPR000308">
    <property type="entry name" value="14-3-3"/>
</dbReference>
<name>A0ABN9WMW9_9DINO</name>
<dbReference type="EMBL" id="CAUYUJ010018860">
    <property type="protein sequence ID" value="CAK0886855.1"/>
    <property type="molecule type" value="Genomic_DNA"/>
</dbReference>
<evidence type="ECO:0000256" key="1">
    <source>
        <dbReference type="ARBA" id="ARBA00006141"/>
    </source>
</evidence>
<dbReference type="SUPFAM" id="SSF48445">
    <property type="entry name" value="14-3-3 protein"/>
    <property type="match status" value="1"/>
</dbReference>
<dbReference type="Proteomes" id="UP001189429">
    <property type="component" value="Unassembled WGS sequence"/>
</dbReference>
<accession>A0ABN9WMW9</accession>
<protein>
    <recommendedName>
        <fullName evidence="3">14-3-3 domain-containing protein</fullName>
    </recommendedName>
</protein>
<gene>
    <name evidence="4" type="ORF">PCOR1329_LOCUS68096</name>
</gene>
<evidence type="ECO:0000256" key="2">
    <source>
        <dbReference type="SAM" id="MobiDB-lite"/>
    </source>
</evidence>
<dbReference type="SMART" id="SM00101">
    <property type="entry name" value="14_3_3"/>
    <property type="match status" value="1"/>
</dbReference>
<feature type="domain" description="14-3-3" evidence="3">
    <location>
        <begin position="5"/>
        <end position="202"/>
    </location>
</feature>
<reference evidence="4" key="1">
    <citation type="submission" date="2023-10" db="EMBL/GenBank/DDBJ databases">
        <authorList>
            <person name="Chen Y."/>
            <person name="Shah S."/>
            <person name="Dougan E. K."/>
            <person name="Thang M."/>
            <person name="Chan C."/>
        </authorList>
    </citation>
    <scope>NUCLEOTIDE SEQUENCE [LARGE SCALE GENOMIC DNA]</scope>
</reference>
<feature type="region of interest" description="Disordered" evidence="2">
    <location>
        <begin position="49"/>
        <end position="76"/>
    </location>
</feature>
<comment type="caution">
    <text evidence="4">The sequence shown here is derived from an EMBL/GenBank/DDBJ whole genome shotgun (WGS) entry which is preliminary data.</text>
</comment>
<organism evidence="4 5">
    <name type="scientific">Prorocentrum cordatum</name>
    <dbReference type="NCBI Taxonomy" id="2364126"/>
    <lineage>
        <taxon>Eukaryota</taxon>
        <taxon>Sar</taxon>
        <taxon>Alveolata</taxon>
        <taxon>Dinophyceae</taxon>
        <taxon>Prorocentrales</taxon>
        <taxon>Prorocentraceae</taxon>
        <taxon>Prorocentrum</taxon>
    </lineage>
</organism>
<comment type="similarity">
    <text evidence="1">Belongs to the 14-3-3 family.</text>
</comment>
<feature type="region of interest" description="Disordered" evidence="2">
    <location>
        <begin position="171"/>
        <end position="201"/>
    </location>
</feature>
<dbReference type="PANTHER" id="PTHR18860">
    <property type="entry name" value="14-3-3 PROTEIN"/>
    <property type="match status" value="1"/>
</dbReference>
<evidence type="ECO:0000259" key="3">
    <source>
        <dbReference type="SMART" id="SM00101"/>
    </source>
</evidence>
<keyword evidence="5" id="KW-1185">Reference proteome</keyword>
<evidence type="ECO:0000313" key="5">
    <source>
        <dbReference type="Proteomes" id="UP001189429"/>
    </source>
</evidence>
<dbReference type="InterPro" id="IPR036815">
    <property type="entry name" value="14-3-3_dom_sf"/>
</dbReference>
<evidence type="ECO:0000313" key="4">
    <source>
        <dbReference type="EMBL" id="CAK0886855.1"/>
    </source>
</evidence>
<dbReference type="Gene3D" id="1.20.190.20">
    <property type="entry name" value="14-3-3 domain"/>
    <property type="match status" value="1"/>
</dbReference>
<proteinExistence type="inferred from homology"/>
<sequence length="279" mass="30788">MAVDRDKEVYFAELAEQAERYDEMANHMEAVGKLGAGLSDEERNILSVAHKDAVGSRHDQRGAEGDEQRERGERKVRQRVLCEKVEGKLDEICKKDPGCAGRRSHHESTDRRVEGLLPAALATARPEVSSGSGLLARRSPVADACQLAVTFSFDEEANSFKALADRWEVHRPGKGEVKKDSKKRPAKEGGGAMDTSQSQIKGSKHLFRPRKVFMIASLFARISDIWEAAPESIGGEAKKQGQELMTNLNSLEPKTWNHVFTGFRSIFPSPCLATLGCGR</sequence>
<dbReference type="Pfam" id="PF00244">
    <property type="entry name" value="14-3-3"/>
    <property type="match status" value="1"/>
</dbReference>